<dbReference type="PANTHER" id="PTHR13593">
    <property type="match status" value="1"/>
</dbReference>
<proteinExistence type="predicted"/>
<feature type="region of interest" description="Disordered" evidence="1">
    <location>
        <begin position="331"/>
        <end position="355"/>
    </location>
</feature>
<accession>A0A1Y2DIE5</accession>
<dbReference type="SUPFAM" id="SSF51695">
    <property type="entry name" value="PLC-like phosphodiesterases"/>
    <property type="match status" value="1"/>
</dbReference>
<dbReference type="EMBL" id="MCGR01000077">
    <property type="protein sequence ID" value="ORY59012.1"/>
    <property type="molecule type" value="Genomic_DNA"/>
</dbReference>
<dbReference type="AlphaFoldDB" id="A0A1Y2DIE5"/>
<protein>
    <submittedName>
        <fullName evidence="2">PLC-like phosphodiesterase</fullName>
    </submittedName>
</protein>
<dbReference type="GO" id="GO:0006629">
    <property type="term" value="P:lipid metabolic process"/>
    <property type="evidence" value="ECO:0007669"/>
    <property type="project" value="InterPro"/>
</dbReference>
<keyword evidence="3" id="KW-1185">Reference proteome</keyword>
<feature type="compositionally biased region" description="Basic and acidic residues" evidence="1">
    <location>
        <begin position="338"/>
        <end position="347"/>
    </location>
</feature>
<organism evidence="2 3">
    <name type="scientific">Leucosporidium creatinivorum</name>
    <dbReference type="NCBI Taxonomy" id="106004"/>
    <lineage>
        <taxon>Eukaryota</taxon>
        <taxon>Fungi</taxon>
        <taxon>Dikarya</taxon>
        <taxon>Basidiomycota</taxon>
        <taxon>Pucciniomycotina</taxon>
        <taxon>Microbotryomycetes</taxon>
        <taxon>Leucosporidiales</taxon>
        <taxon>Leucosporidium</taxon>
    </lineage>
</organism>
<dbReference type="InterPro" id="IPR051057">
    <property type="entry name" value="PI-PLC_domain"/>
</dbReference>
<dbReference type="OrthoDB" id="1046782at2759"/>
<reference evidence="2 3" key="1">
    <citation type="submission" date="2016-07" db="EMBL/GenBank/DDBJ databases">
        <title>Pervasive Adenine N6-methylation of Active Genes in Fungi.</title>
        <authorList>
            <consortium name="DOE Joint Genome Institute"/>
            <person name="Mondo S.J."/>
            <person name="Dannebaum R.O."/>
            <person name="Kuo R.C."/>
            <person name="Labutti K."/>
            <person name="Haridas S."/>
            <person name="Kuo A."/>
            <person name="Salamov A."/>
            <person name="Ahrendt S.R."/>
            <person name="Lipzen A."/>
            <person name="Sullivan W."/>
            <person name="Andreopoulos W.B."/>
            <person name="Clum A."/>
            <person name="Lindquist E."/>
            <person name="Daum C."/>
            <person name="Ramamoorthy G.K."/>
            <person name="Gryganskyi A."/>
            <person name="Culley D."/>
            <person name="Magnuson J.K."/>
            <person name="James T.Y."/>
            <person name="O'Malley M.A."/>
            <person name="Stajich J.E."/>
            <person name="Spatafora J.W."/>
            <person name="Visel A."/>
            <person name="Grigoriev I.V."/>
        </authorList>
    </citation>
    <scope>NUCLEOTIDE SEQUENCE [LARGE SCALE GENOMIC DNA]</scope>
    <source>
        <strain evidence="2 3">62-1032</strain>
    </source>
</reference>
<dbReference type="Gene3D" id="3.20.20.190">
    <property type="entry name" value="Phosphatidylinositol (PI) phosphodiesterase"/>
    <property type="match status" value="1"/>
</dbReference>
<dbReference type="Proteomes" id="UP000193467">
    <property type="component" value="Unassembled WGS sequence"/>
</dbReference>
<sequence>MEGSYAAARDERGSAISRLATGAFRDGCREQRKSELTLSRICQRSKGKGYTLTFVPRVDTPRWMASLPNETSLASLYIPGTHESLAFYGGPISTCQTSNLPISAQLAKGGVRFLDYRFSLKGGVLKAYHGIQNEYVDAEEAFGYVYRFLDGEGKGEAVIISVKQENGTPAFETALNKLLDKRLDLWYREDRWPTLGEVRGRAVMFCRFGFESSPNGLHPPIWPNNSTEAFATTIGGRDCVIQDWYSIGSFLRIPEKAALVLSLVPPPPSSLPPFENRPIRISFLSGATLLVAFPYIVAKGLGYPAVSSLFGFPGVNQRVLDGLLARGALGEEPGWSKGDGDIGKEGDGQGAPRSEGAEGGMILLTDFWEFPGGLNELFIAWNMVQR</sequence>
<dbReference type="InterPro" id="IPR017946">
    <property type="entry name" value="PLC-like_Pdiesterase_TIM-brl"/>
</dbReference>
<dbReference type="InParanoid" id="A0A1Y2DIE5"/>
<dbReference type="PANTHER" id="PTHR13593:SF148">
    <property type="entry name" value="PHOSPHATIDYLINOSITOL-SPECIFIC PHOSPHOLIPASE C X DOMAIN-CONTAINING PROTEIN"/>
    <property type="match status" value="1"/>
</dbReference>
<gene>
    <name evidence="2" type="ORF">BCR35DRAFT_271073</name>
</gene>
<dbReference type="GO" id="GO:0008081">
    <property type="term" value="F:phosphoric diester hydrolase activity"/>
    <property type="evidence" value="ECO:0007669"/>
    <property type="project" value="InterPro"/>
</dbReference>
<evidence type="ECO:0000256" key="1">
    <source>
        <dbReference type="SAM" id="MobiDB-lite"/>
    </source>
</evidence>
<evidence type="ECO:0000313" key="2">
    <source>
        <dbReference type="EMBL" id="ORY59012.1"/>
    </source>
</evidence>
<dbReference type="STRING" id="106004.A0A1Y2DIE5"/>
<evidence type="ECO:0000313" key="3">
    <source>
        <dbReference type="Proteomes" id="UP000193467"/>
    </source>
</evidence>
<name>A0A1Y2DIE5_9BASI</name>
<comment type="caution">
    <text evidence="2">The sequence shown here is derived from an EMBL/GenBank/DDBJ whole genome shotgun (WGS) entry which is preliminary data.</text>
</comment>